<evidence type="ECO:0000256" key="3">
    <source>
        <dbReference type="PROSITE-ProRule" id="PRU10007"/>
    </source>
</evidence>
<dbReference type="OMA" id="AGTIACK"/>
<dbReference type="InterPro" id="IPR029510">
    <property type="entry name" value="Ald_DH_CS_GLU"/>
</dbReference>
<dbReference type="InterPro" id="IPR050740">
    <property type="entry name" value="Aldehyde_DH_Superfamily"/>
</dbReference>
<dbReference type="EMBL" id="BFEA01000367">
    <property type="protein sequence ID" value="GBG81212.1"/>
    <property type="molecule type" value="Genomic_DNA"/>
</dbReference>
<dbReference type="InterPro" id="IPR016161">
    <property type="entry name" value="Ald_DH/histidinol_DH"/>
</dbReference>
<evidence type="ECO:0000313" key="7">
    <source>
        <dbReference type="Proteomes" id="UP000265515"/>
    </source>
</evidence>
<accession>A0A388LGA2</accession>
<comment type="similarity">
    <text evidence="1 4">Belongs to the aldehyde dehydrogenase family.</text>
</comment>
<dbReference type="PANTHER" id="PTHR43353">
    <property type="entry name" value="SUCCINATE-SEMIALDEHYDE DEHYDROGENASE, MITOCHONDRIAL"/>
    <property type="match status" value="1"/>
</dbReference>
<feature type="domain" description="Aldehyde dehydrogenase" evidence="5">
    <location>
        <begin position="68"/>
        <end position="184"/>
    </location>
</feature>
<evidence type="ECO:0000256" key="4">
    <source>
        <dbReference type="RuleBase" id="RU003345"/>
    </source>
</evidence>
<sequence>MVLLCRFNLLTENAQDLAKLMTLENGKPLNESMIEVTYGSSFVEWFAEEAKRVYGDIIPATVADRKILVVKQVSPALAVGCTVVLKPSELTPLTALAAAELALRAGLPPGVLNMVFGDAPAVGKAILESNQVRKITFTGSTAVGKLLMRGSADTVKKISLELGGNAPCIIFDDADVDVAVRGTVCIYDEFSKKLAEAVAKLKVGNGFDEGVSIGPLINENGLSKVRGARALPMHVVGLKVLKF</sequence>
<reference evidence="6 7" key="1">
    <citation type="journal article" date="2018" name="Cell">
        <title>The Chara Genome: Secondary Complexity and Implications for Plant Terrestrialization.</title>
        <authorList>
            <person name="Nishiyama T."/>
            <person name="Sakayama H."/>
            <person name="Vries J.D."/>
            <person name="Buschmann H."/>
            <person name="Saint-Marcoux D."/>
            <person name="Ullrich K.K."/>
            <person name="Haas F.B."/>
            <person name="Vanderstraeten L."/>
            <person name="Becker D."/>
            <person name="Lang D."/>
            <person name="Vosolsobe S."/>
            <person name="Rombauts S."/>
            <person name="Wilhelmsson P.K.I."/>
            <person name="Janitza P."/>
            <person name="Kern R."/>
            <person name="Heyl A."/>
            <person name="Rumpler F."/>
            <person name="Villalobos L.I.A.C."/>
            <person name="Clay J.M."/>
            <person name="Skokan R."/>
            <person name="Toyoda A."/>
            <person name="Suzuki Y."/>
            <person name="Kagoshima H."/>
            <person name="Schijlen E."/>
            <person name="Tajeshwar N."/>
            <person name="Catarino B."/>
            <person name="Hetherington A.J."/>
            <person name="Saltykova A."/>
            <person name="Bonnot C."/>
            <person name="Breuninger H."/>
            <person name="Symeonidi A."/>
            <person name="Radhakrishnan G.V."/>
            <person name="Van Nieuwerburgh F."/>
            <person name="Deforce D."/>
            <person name="Chang C."/>
            <person name="Karol K.G."/>
            <person name="Hedrich R."/>
            <person name="Ulvskov P."/>
            <person name="Glockner G."/>
            <person name="Delwiche C.F."/>
            <person name="Petrasek J."/>
            <person name="Van de Peer Y."/>
            <person name="Friml J."/>
            <person name="Beilby M."/>
            <person name="Dolan L."/>
            <person name="Kohara Y."/>
            <person name="Sugano S."/>
            <person name="Fujiyama A."/>
            <person name="Delaux P.-M."/>
            <person name="Quint M."/>
            <person name="TheiBen G."/>
            <person name="Hagemann M."/>
            <person name="Harholt J."/>
            <person name="Dunand C."/>
            <person name="Zachgo S."/>
            <person name="Langdale J."/>
            <person name="Maumus F."/>
            <person name="Straeten D.V.D."/>
            <person name="Gould S.B."/>
            <person name="Rensing S.A."/>
        </authorList>
    </citation>
    <scope>NUCLEOTIDE SEQUENCE [LARGE SCALE GENOMIC DNA]</scope>
    <source>
        <strain evidence="6 7">S276</strain>
    </source>
</reference>
<dbReference type="STRING" id="69332.A0A388LGA2"/>
<evidence type="ECO:0000259" key="5">
    <source>
        <dbReference type="Pfam" id="PF00171"/>
    </source>
</evidence>
<dbReference type="Proteomes" id="UP000265515">
    <property type="component" value="Unassembled WGS sequence"/>
</dbReference>
<dbReference type="InterPro" id="IPR015590">
    <property type="entry name" value="Aldehyde_DH_dom"/>
</dbReference>
<dbReference type="Gramene" id="GBG81212">
    <property type="protein sequence ID" value="GBG81212"/>
    <property type="gene ID" value="CBR_g31884"/>
</dbReference>
<dbReference type="Pfam" id="PF00171">
    <property type="entry name" value="Aldedh"/>
    <property type="match status" value="2"/>
</dbReference>
<dbReference type="InterPro" id="IPR016163">
    <property type="entry name" value="Ald_DH_C"/>
</dbReference>
<dbReference type="Gene3D" id="3.40.309.10">
    <property type="entry name" value="Aldehyde Dehydrogenase, Chain A, domain 2"/>
    <property type="match status" value="1"/>
</dbReference>
<dbReference type="Gene3D" id="3.40.605.10">
    <property type="entry name" value="Aldehyde Dehydrogenase, Chain A, domain 1"/>
    <property type="match status" value="2"/>
</dbReference>
<evidence type="ECO:0000256" key="2">
    <source>
        <dbReference type="ARBA" id="ARBA00023002"/>
    </source>
</evidence>
<keyword evidence="7" id="KW-1185">Reference proteome</keyword>
<dbReference type="GO" id="GO:0009450">
    <property type="term" value="P:gamma-aminobutyric acid catabolic process"/>
    <property type="evidence" value="ECO:0007669"/>
    <property type="project" value="TreeGrafter"/>
</dbReference>
<evidence type="ECO:0000256" key="1">
    <source>
        <dbReference type="ARBA" id="ARBA00009986"/>
    </source>
</evidence>
<proteinExistence type="inferred from homology"/>
<keyword evidence="2 4" id="KW-0560">Oxidoreductase</keyword>
<organism evidence="6 7">
    <name type="scientific">Chara braunii</name>
    <name type="common">Braun's stonewort</name>
    <dbReference type="NCBI Taxonomy" id="69332"/>
    <lineage>
        <taxon>Eukaryota</taxon>
        <taxon>Viridiplantae</taxon>
        <taxon>Streptophyta</taxon>
        <taxon>Charophyceae</taxon>
        <taxon>Charales</taxon>
        <taxon>Characeae</taxon>
        <taxon>Chara</taxon>
    </lineage>
</organism>
<dbReference type="PANTHER" id="PTHR43353:SF5">
    <property type="entry name" value="SUCCINATE-SEMIALDEHYDE DEHYDROGENASE, MITOCHONDRIAL"/>
    <property type="match status" value="1"/>
</dbReference>
<feature type="active site" evidence="3">
    <location>
        <position position="161"/>
    </location>
</feature>
<dbReference type="OrthoDB" id="1726837at2759"/>
<dbReference type="SUPFAM" id="SSF53720">
    <property type="entry name" value="ALDH-like"/>
    <property type="match status" value="1"/>
</dbReference>
<dbReference type="PROSITE" id="PS00687">
    <property type="entry name" value="ALDEHYDE_DEHYDR_GLU"/>
    <property type="match status" value="1"/>
</dbReference>
<name>A0A388LGA2_CHABU</name>
<comment type="caution">
    <text evidence="6">The sequence shown here is derived from an EMBL/GenBank/DDBJ whole genome shotgun (WGS) entry which is preliminary data.</text>
</comment>
<dbReference type="AlphaFoldDB" id="A0A388LGA2"/>
<gene>
    <name evidence="6" type="ORF">CBR_g31884</name>
</gene>
<protein>
    <recommendedName>
        <fullName evidence="5">Aldehyde dehydrogenase domain-containing protein</fullName>
    </recommendedName>
</protein>
<dbReference type="InterPro" id="IPR016162">
    <property type="entry name" value="Ald_DH_N"/>
</dbReference>
<dbReference type="GO" id="GO:0004777">
    <property type="term" value="F:succinate-semialdehyde dehydrogenase (NAD+) activity"/>
    <property type="evidence" value="ECO:0007669"/>
    <property type="project" value="TreeGrafter"/>
</dbReference>
<evidence type="ECO:0000313" key="6">
    <source>
        <dbReference type="EMBL" id="GBG81212.1"/>
    </source>
</evidence>
<feature type="domain" description="Aldehyde dehydrogenase" evidence="5">
    <location>
        <begin position="186"/>
        <end position="227"/>
    </location>
</feature>